<dbReference type="SUPFAM" id="SSF50729">
    <property type="entry name" value="PH domain-like"/>
    <property type="match status" value="1"/>
</dbReference>
<feature type="domain" description="WH2" evidence="18">
    <location>
        <begin position="273"/>
        <end position="293"/>
    </location>
</feature>
<evidence type="ECO:0000256" key="13">
    <source>
        <dbReference type="ARBA" id="ARBA00023242"/>
    </source>
</evidence>
<feature type="domain" description="CRIB" evidence="16">
    <location>
        <begin position="149"/>
        <end position="162"/>
    </location>
</feature>
<evidence type="ECO:0000256" key="11">
    <source>
        <dbReference type="ARBA" id="ARBA00023139"/>
    </source>
</evidence>
<dbReference type="SUPFAM" id="SSF47912">
    <property type="entry name" value="Wiscott-Aldrich syndrome protein, WASP, C-terminal domain"/>
    <property type="match status" value="1"/>
</dbReference>
<dbReference type="Pfam" id="PF00568">
    <property type="entry name" value="WH1"/>
    <property type="match status" value="1"/>
</dbReference>
<dbReference type="Pfam" id="PF00786">
    <property type="entry name" value="PBD"/>
    <property type="match status" value="1"/>
</dbReference>
<dbReference type="PROSITE" id="PS50229">
    <property type="entry name" value="WH1"/>
    <property type="match status" value="1"/>
</dbReference>
<evidence type="ECO:0000256" key="15">
    <source>
        <dbReference type="SAM" id="MobiDB-lite"/>
    </source>
</evidence>
<dbReference type="Gene3D" id="3.90.810.10">
    <property type="entry name" value="CRIB domain"/>
    <property type="match status" value="1"/>
</dbReference>
<keyword evidence="8" id="KW-0677">Repeat</keyword>
<feature type="region of interest" description="Disordered" evidence="15">
    <location>
        <begin position="213"/>
        <end position="276"/>
    </location>
</feature>
<dbReference type="GO" id="GO:0031267">
    <property type="term" value="F:small GTPase binding"/>
    <property type="evidence" value="ECO:0007669"/>
    <property type="project" value="InterPro"/>
</dbReference>
<dbReference type="OMA" id="HIQHIGW"/>
<dbReference type="GO" id="GO:0005856">
    <property type="term" value="C:cytoskeleton"/>
    <property type="evidence" value="ECO:0007669"/>
    <property type="project" value="UniProtKB-SubCell"/>
</dbReference>
<dbReference type="Gene3D" id="2.30.29.30">
    <property type="entry name" value="Pleckstrin-homology domain (PH domain)/Phosphotyrosine-binding domain (PTB)"/>
    <property type="match status" value="1"/>
</dbReference>
<dbReference type="SMART" id="SM00461">
    <property type="entry name" value="WH1"/>
    <property type="match status" value="1"/>
</dbReference>
<dbReference type="EMBL" id="JAPDFW010000092">
    <property type="protein sequence ID" value="KAJ5070742.1"/>
    <property type="molecule type" value="Genomic_DNA"/>
</dbReference>
<keyword evidence="7" id="KW-0597">Phosphoprotein</keyword>
<evidence type="ECO:0000256" key="8">
    <source>
        <dbReference type="ARBA" id="ARBA00022737"/>
    </source>
</evidence>
<dbReference type="InterPro" id="IPR033927">
    <property type="entry name" value="WASPfam_EVH1"/>
</dbReference>
<organism evidence="19 20">
    <name type="scientific">Anaeramoeba ignava</name>
    <name type="common">Anaerobic marine amoeba</name>
    <dbReference type="NCBI Taxonomy" id="1746090"/>
    <lineage>
        <taxon>Eukaryota</taxon>
        <taxon>Metamonada</taxon>
        <taxon>Anaeramoebidae</taxon>
        <taxon>Anaeramoeba</taxon>
    </lineage>
</organism>
<keyword evidence="20" id="KW-1185">Reference proteome</keyword>
<dbReference type="GO" id="GO:0035023">
    <property type="term" value="P:regulation of Rho protein signal transduction"/>
    <property type="evidence" value="ECO:0007669"/>
    <property type="project" value="InterPro"/>
</dbReference>
<dbReference type="PANTHER" id="PTHR13502">
    <property type="entry name" value="CDC42 SMALL EFFECTOR PROTEIN HOMOLOG"/>
    <property type="match status" value="1"/>
</dbReference>
<dbReference type="PROSITE" id="PS51082">
    <property type="entry name" value="WH2"/>
    <property type="match status" value="1"/>
</dbReference>
<evidence type="ECO:0000313" key="20">
    <source>
        <dbReference type="Proteomes" id="UP001149090"/>
    </source>
</evidence>
<dbReference type="CDD" id="cd01205">
    <property type="entry name" value="EVH1_WASP-like"/>
    <property type="match status" value="1"/>
</dbReference>
<feature type="compositionally biased region" description="Acidic residues" evidence="15">
    <location>
        <begin position="333"/>
        <end position="345"/>
    </location>
</feature>
<evidence type="ECO:0000259" key="16">
    <source>
        <dbReference type="PROSITE" id="PS50108"/>
    </source>
</evidence>
<evidence type="ECO:0000256" key="3">
    <source>
        <dbReference type="ARBA" id="ARBA00004245"/>
    </source>
</evidence>
<gene>
    <name evidence="19" type="ORF">M0811_01723</name>
</gene>
<evidence type="ECO:0000256" key="9">
    <source>
        <dbReference type="ARBA" id="ARBA00022960"/>
    </source>
</evidence>
<evidence type="ECO:0000256" key="2">
    <source>
        <dbReference type="ARBA" id="ARBA00004193"/>
    </source>
</evidence>
<keyword evidence="9" id="KW-0133">Cell shape</keyword>
<evidence type="ECO:0000256" key="1">
    <source>
        <dbReference type="ARBA" id="ARBA00004123"/>
    </source>
</evidence>
<dbReference type="GO" id="GO:0005886">
    <property type="term" value="C:plasma membrane"/>
    <property type="evidence" value="ECO:0007669"/>
    <property type="project" value="UniProtKB-SubCell"/>
</dbReference>
<feature type="region of interest" description="Disordered" evidence="15">
    <location>
        <begin position="322"/>
        <end position="345"/>
    </location>
</feature>
<dbReference type="SMART" id="SM00285">
    <property type="entry name" value="PBD"/>
    <property type="match status" value="1"/>
</dbReference>
<dbReference type="GO" id="GO:0008360">
    <property type="term" value="P:regulation of cell shape"/>
    <property type="evidence" value="ECO:0007669"/>
    <property type="project" value="UniProtKB-KW"/>
</dbReference>
<feature type="compositionally biased region" description="Pro residues" evidence="15">
    <location>
        <begin position="220"/>
        <end position="268"/>
    </location>
</feature>
<dbReference type="InterPro" id="IPR039056">
    <property type="entry name" value="SPEC"/>
</dbReference>
<dbReference type="InterPro" id="IPR000697">
    <property type="entry name" value="WH1/EVH1_dom"/>
</dbReference>
<evidence type="ECO:0000256" key="6">
    <source>
        <dbReference type="ARBA" id="ARBA00022490"/>
    </source>
</evidence>
<dbReference type="InterPro" id="IPR003124">
    <property type="entry name" value="WH2_dom"/>
</dbReference>
<evidence type="ECO:0000256" key="4">
    <source>
        <dbReference type="ARBA" id="ARBA00005720"/>
    </source>
</evidence>
<keyword evidence="13" id="KW-0539">Nucleus</keyword>
<keyword evidence="11" id="KW-0564">Palmitate</keyword>
<evidence type="ECO:0000256" key="7">
    <source>
        <dbReference type="ARBA" id="ARBA00022553"/>
    </source>
</evidence>
<dbReference type="AlphaFoldDB" id="A0A9Q0LD90"/>
<proteinExistence type="inferred from homology"/>
<evidence type="ECO:0000256" key="14">
    <source>
        <dbReference type="ARBA" id="ARBA00023288"/>
    </source>
</evidence>
<comment type="caution">
    <text evidence="19">The sequence shown here is derived from an EMBL/GenBank/DDBJ whole genome shotgun (WGS) entry which is preliminary data.</text>
</comment>
<dbReference type="OrthoDB" id="8963340at2759"/>
<keyword evidence="5" id="KW-1003">Cell membrane</keyword>
<name>A0A9Q0LD90_ANAIG</name>
<evidence type="ECO:0000256" key="5">
    <source>
        <dbReference type="ARBA" id="ARBA00022475"/>
    </source>
</evidence>
<dbReference type="CDD" id="cd00132">
    <property type="entry name" value="CRIB"/>
    <property type="match status" value="1"/>
</dbReference>
<dbReference type="InterPro" id="IPR036936">
    <property type="entry name" value="CRIB_dom_sf"/>
</dbReference>
<comment type="subcellular location">
    <subcellularLocation>
        <location evidence="2">Cell membrane</location>
        <topology evidence="2">Lipid-anchor</topology>
    </subcellularLocation>
    <subcellularLocation>
        <location evidence="3">Cytoplasm</location>
        <location evidence="3">Cytoskeleton</location>
    </subcellularLocation>
    <subcellularLocation>
        <location evidence="1">Nucleus</location>
    </subcellularLocation>
</comment>
<dbReference type="InterPro" id="IPR011993">
    <property type="entry name" value="PH-like_dom_sf"/>
</dbReference>
<dbReference type="PROSITE" id="PS50108">
    <property type="entry name" value="CRIB"/>
    <property type="match status" value="1"/>
</dbReference>
<accession>A0A9Q0LD90</accession>
<evidence type="ECO:0000313" key="19">
    <source>
        <dbReference type="EMBL" id="KAJ5070742.1"/>
    </source>
</evidence>
<evidence type="ECO:0000256" key="12">
    <source>
        <dbReference type="ARBA" id="ARBA00023212"/>
    </source>
</evidence>
<keyword evidence="10" id="KW-0472">Membrane</keyword>
<keyword evidence="6" id="KW-0963">Cytoplasm</keyword>
<dbReference type="InterPro" id="IPR000095">
    <property type="entry name" value="CRIB_dom"/>
</dbReference>
<reference evidence="19" key="1">
    <citation type="submission" date="2022-10" db="EMBL/GenBank/DDBJ databases">
        <title>Novel sulphate-reducing endosymbionts in the free-living metamonad Anaeramoeba.</title>
        <authorList>
            <person name="Jerlstrom-Hultqvist J."/>
            <person name="Cepicka I."/>
            <person name="Gallot-Lavallee L."/>
            <person name="Salas-Leiva D."/>
            <person name="Curtis B.A."/>
            <person name="Zahonova K."/>
            <person name="Pipaliya S."/>
            <person name="Dacks J."/>
            <person name="Roger A.J."/>
        </authorList>
    </citation>
    <scope>NUCLEOTIDE SEQUENCE</scope>
    <source>
        <strain evidence="19">BMAN</strain>
    </source>
</reference>
<dbReference type="PANTHER" id="PTHR13502:SF9">
    <property type="entry name" value="CRIB DOMAIN-CONTAINING PROTEIN"/>
    <property type="match status" value="1"/>
</dbReference>
<dbReference type="GO" id="GO:0003779">
    <property type="term" value="F:actin binding"/>
    <property type="evidence" value="ECO:0007669"/>
    <property type="project" value="InterPro"/>
</dbReference>
<dbReference type="GO" id="GO:0005634">
    <property type="term" value="C:nucleus"/>
    <property type="evidence" value="ECO:0007669"/>
    <property type="project" value="UniProtKB-SubCell"/>
</dbReference>
<keyword evidence="12" id="KW-0206">Cytoskeleton</keyword>
<dbReference type="Proteomes" id="UP001149090">
    <property type="component" value="Unassembled WGS sequence"/>
</dbReference>
<feature type="compositionally biased region" description="Basic and acidic residues" evidence="15">
    <location>
        <begin position="155"/>
        <end position="170"/>
    </location>
</feature>
<comment type="similarity">
    <text evidence="4">Belongs to the CDC42SE/SPEC family.</text>
</comment>
<feature type="domain" description="WH1" evidence="17">
    <location>
        <begin position="16"/>
        <end position="124"/>
    </location>
</feature>
<dbReference type="GO" id="GO:0007015">
    <property type="term" value="P:actin filament organization"/>
    <property type="evidence" value="ECO:0007669"/>
    <property type="project" value="InterPro"/>
</dbReference>
<evidence type="ECO:0000256" key="10">
    <source>
        <dbReference type="ARBA" id="ARBA00023136"/>
    </source>
</evidence>
<dbReference type="InterPro" id="IPR011026">
    <property type="entry name" value="WAS_C"/>
</dbReference>
<feature type="region of interest" description="Disordered" evidence="15">
    <location>
        <begin position="131"/>
        <end position="170"/>
    </location>
</feature>
<sequence length="345" mass="37721">MSFGTLNPEERQGIHEAIAGASLISTTVARLYQAPQGSSNWQYTKKMGAISLVQKSGNLYLKLIDLTGYQVIFQQEFYYDFRYEKNSDFFHIFEGDDAMFLLSFANENESKVFYEEVKKATPKQKKEKKGFFSRFKKSKKSEPQKEMVIGTPTNFKHEGHIGFDPEKGFDMRNIPEQWKKLFQQAGVKKSELKDENTMKMLLNVAAEEILKVQTGNVKKGPPPPTPTGRSGAPPPPPTGGGPPPPTGGPPPPTNGPPPPTTSGAPPTPRVDTGRANLLQSIRGHGGVSNLRKIDDLPDISNLNAQEERSLAQSLATALQGIRGAVQDGGGDVSDSEDSSGWSDDD</sequence>
<evidence type="ECO:0000259" key="17">
    <source>
        <dbReference type="PROSITE" id="PS50229"/>
    </source>
</evidence>
<protein>
    <submittedName>
        <fullName evidence="19">Neural wiskott-aldrich syndrome protein</fullName>
    </submittedName>
</protein>
<keyword evidence="14" id="KW-0449">Lipoprotein</keyword>
<evidence type="ECO:0000259" key="18">
    <source>
        <dbReference type="PROSITE" id="PS51082"/>
    </source>
</evidence>